<feature type="region of interest" description="Disordered" evidence="3">
    <location>
        <begin position="587"/>
        <end position="608"/>
    </location>
</feature>
<feature type="region of interest" description="Disordered" evidence="3">
    <location>
        <begin position="318"/>
        <end position="423"/>
    </location>
</feature>
<accession>A0AAW1Q1P0</accession>
<feature type="compositionally biased region" description="Low complexity" evidence="3">
    <location>
        <begin position="1"/>
        <end position="17"/>
    </location>
</feature>
<keyword evidence="2" id="KW-0175">Coiled coil</keyword>
<feature type="compositionally biased region" description="Basic and acidic residues" evidence="3">
    <location>
        <begin position="450"/>
        <end position="461"/>
    </location>
</feature>
<dbReference type="Pfam" id="PF07202">
    <property type="entry name" value="Tcp10_C"/>
    <property type="match status" value="2"/>
</dbReference>
<dbReference type="Gene3D" id="2.60.450.20">
    <property type="match status" value="1"/>
</dbReference>
<feature type="domain" description="Centromere protein J C-terminal" evidence="4">
    <location>
        <begin position="476"/>
        <end position="506"/>
    </location>
</feature>
<feature type="coiled-coil region" evidence="2">
    <location>
        <begin position="259"/>
        <end position="318"/>
    </location>
</feature>
<dbReference type="EMBL" id="JALJOR010000006">
    <property type="protein sequence ID" value="KAK9815631.1"/>
    <property type="molecule type" value="Genomic_DNA"/>
</dbReference>
<gene>
    <name evidence="5" type="ORF">WJX72_007152</name>
</gene>
<proteinExistence type="inferred from homology"/>
<keyword evidence="6" id="KW-1185">Reference proteome</keyword>
<dbReference type="InterPro" id="IPR026581">
    <property type="entry name" value="TCP10L/CENPJ"/>
</dbReference>
<evidence type="ECO:0000256" key="3">
    <source>
        <dbReference type="SAM" id="MobiDB-lite"/>
    </source>
</evidence>
<evidence type="ECO:0000259" key="4">
    <source>
        <dbReference type="Pfam" id="PF07202"/>
    </source>
</evidence>
<dbReference type="AlphaFoldDB" id="A0AAW1Q1P0"/>
<evidence type="ECO:0000256" key="1">
    <source>
        <dbReference type="ARBA" id="ARBA00005627"/>
    </source>
</evidence>
<comment type="caution">
    <text evidence="5">The sequence shown here is derived from an EMBL/GenBank/DDBJ whole genome shotgun (WGS) entry which is preliminary data.</text>
</comment>
<dbReference type="PANTHER" id="PTHR10331">
    <property type="entry name" value="T COMPLEX PROTEIN 10"/>
    <property type="match status" value="1"/>
</dbReference>
<feature type="region of interest" description="Disordered" evidence="3">
    <location>
        <begin position="56"/>
        <end position="79"/>
    </location>
</feature>
<sequence>MHAGHAAASDADSWHASPVPPGSRFRSTAEWAALKAEEEMELEEFRALERQIGCEPGDLRSSMRTSGSAQPHVVWSNGHTELEFDDQAEWDSASVSFARSTGTEGGTPSRSRATGLLRSSNPRASQATSHAEPAQATSTLMQQLFHQHHSSTSQPVADETGCLGPASAQQPRPAAEQERSAALEAEVQRFQQERAKVDKLKTQLEHAIGRMEQEKIAFERRKAEEVAAWEKEREVEAHRLKRDRRVLEKQSRAILKLPNRKERGEVEALEAVLEQERKSGKAKEARHKLTVERLRRQIVELQDKNTELREEVRWHEAQRLKQWEGKPQSASKSNADPGAGFASADGATTPAPQHGYARSQSTAAGSPFRPALPDWMRSHDGDAMQWASPDRPARSQDRALGSSIVGRRISPTPAFVSPGRAPPRSLAGANARVKSFAAASLVTAAAADPDVNREAGTDRPSDGVSSQAGSSTAKPIQEMRYPDGKVEHVYGSGRRSVTFANGTVKEQFPDGSSAIRFTNGDIKKMLKSGRVEYYYAEVDTWQTTHPDGIEVFYFPNGQTEAHHPGGMKEILFPDRVIRRVYPDGREQEAAAGQLSSAVKQPRPSAGSG</sequence>
<feature type="compositionally biased region" description="Polar residues" evidence="3">
    <location>
        <begin position="463"/>
        <end position="474"/>
    </location>
</feature>
<reference evidence="5 6" key="1">
    <citation type="journal article" date="2024" name="Nat. Commun.">
        <title>Phylogenomics reveals the evolutionary origins of lichenization in chlorophyte algae.</title>
        <authorList>
            <person name="Puginier C."/>
            <person name="Libourel C."/>
            <person name="Otte J."/>
            <person name="Skaloud P."/>
            <person name="Haon M."/>
            <person name="Grisel S."/>
            <person name="Petersen M."/>
            <person name="Berrin J.G."/>
            <person name="Delaux P.M."/>
            <person name="Dal Grande F."/>
            <person name="Keller J."/>
        </authorList>
    </citation>
    <scope>NUCLEOTIDE SEQUENCE [LARGE SCALE GENOMIC DNA]</scope>
    <source>
        <strain evidence="5 6">SAG 2043</strain>
    </source>
</reference>
<evidence type="ECO:0000313" key="6">
    <source>
        <dbReference type="Proteomes" id="UP001489004"/>
    </source>
</evidence>
<evidence type="ECO:0000313" key="5">
    <source>
        <dbReference type="EMBL" id="KAK9815631.1"/>
    </source>
</evidence>
<feature type="domain" description="Centromere protein J C-terminal" evidence="4">
    <location>
        <begin position="546"/>
        <end position="574"/>
    </location>
</feature>
<name>A0AAW1Q1P0_9CHLO</name>
<feature type="region of interest" description="Disordered" evidence="3">
    <location>
        <begin position="1"/>
        <end position="27"/>
    </location>
</feature>
<dbReference type="InterPro" id="IPR047002">
    <property type="entry name" value="Tcp10_C_sf"/>
</dbReference>
<dbReference type="Proteomes" id="UP001489004">
    <property type="component" value="Unassembled WGS sequence"/>
</dbReference>
<organism evidence="5 6">
    <name type="scientific">[Myrmecia] bisecta</name>
    <dbReference type="NCBI Taxonomy" id="41462"/>
    <lineage>
        <taxon>Eukaryota</taxon>
        <taxon>Viridiplantae</taxon>
        <taxon>Chlorophyta</taxon>
        <taxon>core chlorophytes</taxon>
        <taxon>Trebouxiophyceae</taxon>
        <taxon>Trebouxiales</taxon>
        <taxon>Trebouxiaceae</taxon>
        <taxon>Myrmecia</taxon>
    </lineage>
</organism>
<feature type="region of interest" description="Disordered" evidence="3">
    <location>
        <begin position="93"/>
        <end position="183"/>
    </location>
</feature>
<dbReference type="InterPro" id="IPR009852">
    <property type="entry name" value="CENPJ_C_dom"/>
</dbReference>
<feature type="compositionally biased region" description="Polar residues" evidence="3">
    <location>
        <begin position="93"/>
        <end position="155"/>
    </location>
</feature>
<protein>
    <recommendedName>
        <fullName evidence="4">Centromere protein J C-terminal domain-containing protein</fullName>
    </recommendedName>
</protein>
<dbReference type="PANTHER" id="PTHR10331:SF6">
    <property type="entry name" value="SPINDLE ASSEMBLY ABNORMAL 4"/>
    <property type="match status" value="1"/>
</dbReference>
<comment type="similarity">
    <text evidence="1">Belongs to the TCP10 family.</text>
</comment>
<evidence type="ECO:0000256" key="2">
    <source>
        <dbReference type="SAM" id="Coils"/>
    </source>
</evidence>
<feature type="region of interest" description="Disordered" evidence="3">
    <location>
        <begin position="449"/>
        <end position="480"/>
    </location>
</feature>